<keyword evidence="1" id="KW-0732">Signal</keyword>
<evidence type="ECO:0000256" key="1">
    <source>
        <dbReference type="SAM" id="SignalP"/>
    </source>
</evidence>
<feature type="signal peptide" evidence="1">
    <location>
        <begin position="1"/>
        <end position="24"/>
    </location>
</feature>
<feature type="domain" description="GerMN" evidence="2">
    <location>
        <begin position="204"/>
        <end position="292"/>
    </location>
</feature>
<reference evidence="3" key="2">
    <citation type="journal article" date="2021" name="PeerJ">
        <title>Extensive microbial diversity within the chicken gut microbiome revealed by metagenomics and culture.</title>
        <authorList>
            <person name="Gilroy R."/>
            <person name="Ravi A."/>
            <person name="Getino M."/>
            <person name="Pursley I."/>
            <person name="Horton D.L."/>
            <person name="Alikhan N.F."/>
            <person name="Baker D."/>
            <person name="Gharbi K."/>
            <person name="Hall N."/>
            <person name="Watson M."/>
            <person name="Adriaenssens E.M."/>
            <person name="Foster-Nyarko E."/>
            <person name="Jarju S."/>
            <person name="Secka A."/>
            <person name="Antonio M."/>
            <person name="Oren A."/>
            <person name="Chaudhuri R.R."/>
            <person name="La Ragione R."/>
            <person name="Hildebrand F."/>
            <person name="Pallen M.J."/>
        </authorList>
    </citation>
    <scope>NUCLEOTIDE SEQUENCE</scope>
    <source>
        <strain evidence="3">ChiBcec15-4380</strain>
    </source>
</reference>
<feature type="domain" description="GerMN" evidence="2">
    <location>
        <begin position="345"/>
        <end position="432"/>
    </location>
</feature>
<dbReference type="AlphaFoldDB" id="A0A9D1DGB9"/>
<feature type="domain" description="GerMN" evidence="2">
    <location>
        <begin position="67"/>
        <end position="151"/>
    </location>
</feature>
<gene>
    <name evidence="3" type="ORF">IAA53_02330</name>
</gene>
<accession>A0A9D1DGB9</accession>
<dbReference type="InterPro" id="IPR019606">
    <property type="entry name" value="GerMN"/>
</dbReference>
<organism evidence="3 4">
    <name type="scientific">Candidatus Avoscillospira avicola</name>
    <dbReference type="NCBI Taxonomy" id="2840706"/>
    <lineage>
        <taxon>Bacteria</taxon>
        <taxon>Bacillati</taxon>
        <taxon>Bacillota</taxon>
        <taxon>Clostridia</taxon>
        <taxon>Eubacteriales</taxon>
        <taxon>Oscillospiraceae</taxon>
        <taxon>Oscillospiraceae incertae sedis</taxon>
        <taxon>Candidatus Avoscillospira</taxon>
    </lineage>
</organism>
<sequence>MRRLMVLLLACALLLPAGCGNREAAATTQDGFRLYYPYAVEEAGDYAGELGALGYETEPDIGTEPDVAALLERYLEGPQSPELASPFPAGLTVESFRTEDGCMTLVLSREIQSLFGMDRTMAAACLVYTLTQLTDVERVFLDAGNGGLSDGLLATELTREDFLLFDDSFTSDQVALRVYFADAEDRYLVAESRKGSFSSDQEMVSYLVRQLMDGPTEEGAERALPEGMVLLGVELSGGVCTVNFSEAFLTNRPKTHAGARMAVFSLVNTLTELTQVETVRILCVGRTVGNYGGLNLSEPLHREEDALGAMGLPSSGYDATLYVPCGGGLGAVPLYIRRTTGRSLEADLLSALVAFPATNGYENPFPEGTVAAEVAVEDGLCRVTFNSAFAQCDADPAQATLAVRSVVATLCGLSHIDRVQLDQSQAPLTSVDISEPIAPEESWFLP</sequence>
<proteinExistence type="predicted"/>
<feature type="chain" id="PRO_5039073687" evidence="1">
    <location>
        <begin position="25"/>
        <end position="446"/>
    </location>
</feature>
<evidence type="ECO:0000313" key="3">
    <source>
        <dbReference type="EMBL" id="HIR50118.1"/>
    </source>
</evidence>
<name>A0A9D1DGB9_9FIRM</name>
<evidence type="ECO:0000259" key="2">
    <source>
        <dbReference type="SMART" id="SM00909"/>
    </source>
</evidence>
<reference evidence="3" key="1">
    <citation type="submission" date="2020-10" db="EMBL/GenBank/DDBJ databases">
        <authorList>
            <person name="Gilroy R."/>
        </authorList>
    </citation>
    <scope>NUCLEOTIDE SEQUENCE</scope>
    <source>
        <strain evidence="3">ChiBcec15-4380</strain>
    </source>
</reference>
<dbReference type="Pfam" id="PF10646">
    <property type="entry name" value="Germane"/>
    <property type="match status" value="3"/>
</dbReference>
<dbReference type="Proteomes" id="UP000824239">
    <property type="component" value="Unassembled WGS sequence"/>
</dbReference>
<dbReference type="EMBL" id="DVHE01000016">
    <property type="protein sequence ID" value="HIR50118.1"/>
    <property type="molecule type" value="Genomic_DNA"/>
</dbReference>
<dbReference type="SMART" id="SM00909">
    <property type="entry name" value="Germane"/>
    <property type="match status" value="3"/>
</dbReference>
<comment type="caution">
    <text evidence="3">The sequence shown here is derived from an EMBL/GenBank/DDBJ whole genome shotgun (WGS) entry which is preliminary data.</text>
</comment>
<protein>
    <submittedName>
        <fullName evidence="3">GerMN domain-containing protein</fullName>
    </submittedName>
</protein>
<evidence type="ECO:0000313" key="4">
    <source>
        <dbReference type="Proteomes" id="UP000824239"/>
    </source>
</evidence>